<keyword evidence="1" id="KW-0812">Transmembrane</keyword>
<evidence type="ECO:0000313" key="3">
    <source>
        <dbReference type="Proteomes" id="UP000295565"/>
    </source>
</evidence>
<keyword evidence="1" id="KW-0472">Membrane</keyword>
<name>A0A4R1KI90_9GAMM</name>
<dbReference type="Proteomes" id="UP000295565">
    <property type="component" value="Unassembled WGS sequence"/>
</dbReference>
<protein>
    <submittedName>
        <fullName evidence="2">Uncharacterized protein</fullName>
    </submittedName>
</protein>
<keyword evidence="3" id="KW-1185">Reference proteome</keyword>
<sequence length="42" mass="5006">MNNFLVDTGLLVFVVVFFVLFSEKTLFTIRISVFSIHWKPWN</sequence>
<dbReference type="AlphaFoldDB" id="A0A4R1KI90"/>
<gene>
    <name evidence="2" type="ORF">EV690_0093</name>
</gene>
<dbReference type="EMBL" id="SMGD01000001">
    <property type="protein sequence ID" value="TCK63977.1"/>
    <property type="molecule type" value="Genomic_DNA"/>
</dbReference>
<feature type="transmembrane region" description="Helical" evidence="1">
    <location>
        <begin position="6"/>
        <end position="22"/>
    </location>
</feature>
<accession>A0A4R1KI90</accession>
<comment type="caution">
    <text evidence="2">The sequence shown here is derived from an EMBL/GenBank/DDBJ whole genome shotgun (WGS) entry which is preliminary data.</text>
</comment>
<organism evidence="2 3">
    <name type="scientific">Celerinatantimonas diazotrophica</name>
    <dbReference type="NCBI Taxonomy" id="412034"/>
    <lineage>
        <taxon>Bacteria</taxon>
        <taxon>Pseudomonadati</taxon>
        <taxon>Pseudomonadota</taxon>
        <taxon>Gammaproteobacteria</taxon>
        <taxon>Celerinatantimonadaceae</taxon>
        <taxon>Celerinatantimonas</taxon>
    </lineage>
</organism>
<proteinExistence type="predicted"/>
<evidence type="ECO:0000256" key="1">
    <source>
        <dbReference type="SAM" id="Phobius"/>
    </source>
</evidence>
<evidence type="ECO:0000313" key="2">
    <source>
        <dbReference type="EMBL" id="TCK63977.1"/>
    </source>
</evidence>
<reference evidence="2 3" key="1">
    <citation type="submission" date="2019-03" db="EMBL/GenBank/DDBJ databases">
        <title>Genomic Encyclopedia of Type Strains, Phase IV (KMG-IV): sequencing the most valuable type-strain genomes for metagenomic binning, comparative biology and taxonomic classification.</title>
        <authorList>
            <person name="Goeker M."/>
        </authorList>
    </citation>
    <scope>NUCLEOTIDE SEQUENCE [LARGE SCALE GENOMIC DNA]</scope>
    <source>
        <strain evidence="2 3">DSM 18577</strain>
    </source>
</reference>
<keyword evidence="1" id="KW-1133">Transmembrane helix</keyword>